<keyword evidence="1" id="KW-0732">Signal</keyword>
<dbReference type="Proteomes" id="UP000032046">
    <property type="component" value="Unassembled WGS sequence"/>
</dbReference>
<comment type="caution">
    <text evidence="2">The sequence shown here is derived from an EMBL/GenBank/DDBJ whole genome shotgun (WGS) entry which is preliminary data.</text>
</comment>
<gene>
    <name evidence="2" type="ORF">ST44_01150</name>
</gene>
<organism evidence="2 3">
    <name type="scientific">Prevotella pectinovora</name>
    <dbReference type="NCBI Taxonomy" id="1602169"/>
    <lineage>
        <taxon>Bacteria</taxon>
        <taxon>Pseudomonadati</taxon>
        <taxon>Bacteroidota</taxon>
        <taxon>Bacteroidia</taxon>
        <taxon>Bacteroidales</taxon>
        <taxon>Prevotellaceae</taxon>
        <taxon>Prevotella</taxon>
    </lineage>
</organism>
<dbReference type="EMBL" id="JXQK01000016">
    <property type="protein sequence ID" value="KIP64745.1"/>
    <property type="molecule type" value="Genomic_DNA"/>
</dbReference>
<evidence type="ECO:0000313" key="3">
    <source>
        <dbReference type="Proteomes" id="UP000032046"/>
    </source>
</evidence>
<feature type="signal peptide" evidence="1">
    <location>
        <begin position="1"/>
        <end position="21"/>
    </location>
</feature>
<keyword evidence="3" id="KW-1185">Reference proteome</keyword>
<dbReference type="AlphaFoldDB" id="A0A0D0HFR5"/>
<proteinExistence type="predicted"/>
<evidence type="ECO:0000256" key="1">
    <source>
        <dbReference type="SAM" id="SignalP"/>
    </source>
</evidence>
<protein>
    <submittedName>
        <fullName evidence="2">Uncharacterized protein</fullName>
    </submittedName>
</protein>
<feature type="chain" id="PRO_5002228498" evidence="1">
    <location>
        <begin position="22"/>
        <end position="453"/>
    </location>
</feature>
<sequence>MKNLYFTIVFALLALVGNAQTNPNRVLVRDVNGAMTGYLAERIDSIFFGKVEGKVVAEITFDSFTKTDEGAEIQCKVKNSPACKGFKLACVATNVAKNMTTEAQKANYIDKYGTPVMYDDFSNGAKVTIPSADQKFVDDSEYTLMTLGFDEYGIGCGVSEVTFKTPKAALAGNPTVTAEVSEVTTTSFKITVTPNEDCYGYYACAFDVASGGILGTFNTMGSFFGFANVGDMIKGWGSIEHSGVETIEWKNQEPGSEYEVGIVPVDMNGNLGDYIIVKVKTVGAGGDGAALVSAEVPAEEFYKYTAEDQTIQYVQRVIFTPNDQTNIYRDGLVEADEYDKDPEFYNNIVLFPEQTTIYTNHTGVDSFLWNVKASTRYYAISVGQNNKGEWGEICKFEFTTPDASKAEWLQGEAKPKAVVAGVSARQYSATTTVSKGAVAPKTLVKGGITMTVK</sequence>
<name>A0A0D0HFR5_9BACT</name>
<reference evidence="2 3" key="1">
    <citation type="submission" date="2015-01" db="EMBL/GenBank/DDBJ databases">
        <title>Comparative genomics of non-oral Prevotella species.</title>
        <authorList>
            <person name="Accetto T."/>
            <person name="Nograsek B."/>
            <person name="Avgustin G."/>
        </authorList>
    </citation>
    <scope>NUCLEOTIDE SEQUENCE [LARGE SCALE GENOMIC DNA]</scope>
    <source>
        <strain evidence="2 3">P5-119</strain>
    </source>
</reference>
<evidence type="ECO:0000313" key="2">
    <source>
        <dbReference type="EMBL" id="KIP64745.1"/>
    </source>
</evidence>
<dbReference type="RefSeq" id="WP_042517392.1">
    <property type="nucleotide sequence ID" value="NZ_JXQK01000016.1"/>
</dbReference>
<accession>A0A0D0HFR5</accession>